<dbReference type="RefSeq" id="WP_353646206.1">
    <property type="nucleotide sequence ID" value="NZ_CP159255.1"/>
</dbReference>
<accession>A0AAU8CZK7</accession>
<geneLocation type="plasmid" evidence="1">
    <name>pMk2240B</name>
</geneLocation>
<evidence type="ECO:0000313" key="1">
    <source>
        <dbReference type="EMBL" id="XCG51944.1"/>
    </source>
</evidence>
<dbReference type="AlphaFoldDB" id="A0AAU8CZK7"/>
<name>A0AAU8CZK7_9HYPH</name>
<proteinExistence type="predicted"/>
<dbReference type="EMBL" id="CP159255">
    <property type="protein sequence ID" value="XCG51944.1"/>
    <property type="molecule type" value="Genomic_DNA"/>
</dbReference>
<organism evidence="1">
    <name type="scientific">Mesorhizobium sp. WSM2240</name>
    <dbReference type="NCBI Taxonomy" id="3228851"/>
    <lineage>
        <taxon>Bacteria</taxon>
        <taxon>Pseudomonadati</taxon>
        <taxon>Pseudomonadota</taxon>
        <taxon>Alphaproteobacteria</taxon>
        <taxon>Hyphomicrobiales</taxon>
        <taxon>Phyllobacteriaceae</taxon>
        <taxon>Mesorhizobium</taxon>
    </lineage>
</organism>
<keyword evidence="1" id="KW-0614">Plasmid</keyword>
<sequence length="107" mass="11702">MDINLVVLDGERIERVGRILLVLIAKHRRARRSLEAAVNENGGGRSLPADSAIAAEREARHALLAFSATTMVDVAAKAAYVRTLLVDGASGLDENDWEMLLQSFSWE</sequence>
<gene>
    <name evidence="1" type="ORF">ABVK50_29215</name>
</gene>
<reference evidence="1" key="1">
    <citation type="submission" date="2024-06" db="EMBL/GenBank/DDBJ databases">
        <title>Mesorhizobium karijinii sp. nov., a symbiont of the iconic Swainsona formosa from arid Australia.</title>
        <authorList>
            <person name="Hill Y.J."/>
            <person name="Watkin E.L.J."/>
            <person name="O'Hara G.W."/>
            <person name="Terpolilli J."/>
            <person name="Tye M.L."/>
            <person name="Kohlmeier M.G."/>
        </authorList>
    </citation>
    <scope>NUCLEOTIDE SEQUENCE</scope>
    <source>
        <strain evidence="1">WSM2240</strain>
        <plasmid evidence="1">pMk2240B</plasmid>
    </source>
</reference>
<protein>
    <submittedName>
        <fullName evidence="1">Uncharacterized protein</fullName>
    </submittedName>
</protein>